<protein>
    <submittedName>
        <fullName evidence="1">Uncharacterized protein</fullName>
    </submittedName>
</protein>
<accession>A0AAV2M5R0</accession>
<reference evidence="1 2" key="1">
    <citation type="submission" date="2024-04" db="EMBL/GenBank/DDBJ databases">
        <authorList>
            <person name="Waldvogel A.-M."/>
            <person name="Schoenle A."/>
        </authorList>
    </citation>
    <scope>NUCLEOTIDE SEQUENCE [LARGE SCALE GENOMIC DNA]</scope>
</reference>
<gene>
    <name evidence="1" type="ORF">KC01_LOCUS35490</name>
</gene>
<dbReference type="AlphaFoldDB" id="A0AAV2M5R0"/>
<sequence length="113" mass="12654">MFLYLLCGRTVPPPQLLFTSLQLKLAARQALFSGEEENVRPLLWGCCIRKSPLSSAVPHCALEPDTNAADRCFSPQIYSGFIFLPSSLPAPARARCQFKARRRRSDMRAPDQS</sequence>
<organism evidence="1 2">
    <name type="scientific">Knipowitschia caucasica</name>
    <name type="common">Caucasian dwarf goby</name>
    <name type="synonym">Pomatoschistus caucasicus</name>
    <dbReference type="NCBI Taxonomy" id="637954"/>
    <lineage>
        <taxon>Eukaryota</taxon>
        <taxon>Metazoa</taxon>
        <taxon>Chordata</taxon>
        <taxon>Craniata</taxon>
        <taxon>Vertebrata</taxon>
        <taxon>Euteleostomi</taxon>
        <taxon>Actinopterygii</taxon>
        <taxon>Neopterygii</taxon>
        <taxon>Teleostei</taxon>
        <taxon>Neoteleostei</taxon>
        <taxon>Acanthomorphata</taxon>
        <taxon>Gobiaria</taxon>
        <taxon>Gobiiformes</taxon>
        <taxon>Gobioidei</taxon>
        <taxon>Gobiidae</taxon>
        <taxon>Gobiinae</taxon>
        <taxon>Knipowitschia</taxon>
    </lineage>
</organism>
<keyword evidence="2" id="KW-1185">Reference proteome</keyword>
<proteinExistence type="predicted"/>
<evidence type="ECO:0000313" key="2">
    <source>
        <dbReference type="Proteomes" id="UP001497482"/>
    </source>
</evidence>
<dbReference type="Proteomes" id="UP001497482">
    <property type="component" value="Chromosome 6"/>
</dbReference>
<dbReference type="EMBL" id="OZ035828">
    <property type="protein sequence ID" value="CAL1608586.1"/>
    <property type="molecule type" value="Genomic_DNA"/>
</dbReference>
<evidence type="ECO:0000313" key="1">
    <source>
        <dbReference type="EMBL" id="CAL1608586.1"/>
    </source>
</evidence>
<name>A0AAV2M5R0_KNICA</name>